<dbReference type="AlphaFoldDB" id="A0A6N7XUZ0"/>
<dbReference type="Pfam" id="PF06429">
    <property type="entry name" value="Flg_bbr_C"/>
    <property type="match status" value="1"/>
</dbReference>
<evidence type="ECO:0000259" key="8">
    <source>
        <dbReference type="Pfam" id="PF06429"/>
    </source>
</evidence>
<keyword evidence="10" id="KW-0966">Cell projection</keyword>
<evidence type="ECO:0000256" key="2">
    <source>
        <dbReference type="ARBA" id="ARBA00004613"/>
    </source>
</evidence>
<comment type="similarity">
    <text evidence="3 7">Belongs to the flagella basal body rod proteins family.</text>
</comment>
<dbReference type="GO" id="GO:0005576">
    <property type="term" value="C:extracellular region"/>
    <property type="evidence" value="ECO:0007669"/>
    <property type="project" value="UniProtKB-SubCell"/>
</dbReference>
<organism evidence="10 11">
    <name type="scientific">Tissierella pigra</name>
    <dbReference type="NCBI Taxonomy" id="2607614"/>
    <lineage>
        <taxon>Bacteria</taxon>
        <taxon>Bacillati</taxon>
        <taxon>Bacillota</taxon>
        <taxon>Tissierellia</taxon>
        <taxon>Tissierellales</taxon>
        <taxon>Tissierellaceae</taxon>
        <taxon>Tissierella</taxon>
    </lineage>
</organism>
<comment type="caution">
    <text evidence="10">The sequence shown here is derived from an EMBL/GenBank/DDBJ whole genome shotgun (WGS) entry which is preliminary data.</text>
</comment>
<keyword evidence="5 7" id="KW-0964">Secreted</keyword>
<feature type="domain" description="Flagellar basal-body/hook protein C-terminal" evidence="8">
    <location>
        <begin position="427"/>
        <end position="464"/>
    </location>
</feature>
<proteinExistence type="inferred from homology"/>
<protein>
    <recommendedName>
        <fullName evidence="4 7">Flagellar hook-associated protein 1</fullName>
        <shortName evidence="7">HAP1</shortName>
    </recommendedName>
</protein>
<evidence type="ECO:0000256" key="5">
    <source>
        <dbReference type="ARBA" id="ARBA00022525"/>
    </source>
</evidence>
<reference evidence="10 11" key="1">
    <citation type="submission" date="2019-09" db="EMBL/GenBank/DDBJ databases">
        <title>In-depth cultivation of the pig gut microbiome towards novel bacterial diversity and tailored functional studies.</title>
        <authorList>
            <person name="Wylensek D."/>
            <person name="Hitch T.C.A."/>
            <person name="Clavel T."/>
        </authorList>
    </citation>
    <scope>NUCLEOTIDE SEQUENCE [LARGE SCALE GENOMIC DNA]</scope>
    <source>
        <strain evidence="10 11">WCA3-693-APC-4?</strain>
    </source>
</reference>
<dbReference type="SUPFAM" id="SSF64518">
    <property type="entry name" value="Phase 1 flagellin"/>
    <property type="match status" value="1"/>
</dbReference>
<dbReference type="Proteomes" id="UP000469523">
    <property type="component" value="Unassembled WGS sequence"/>
</dbReference>
<gene>
    <name evidence="7 10" type="primary">flgK</name>
    <name evidence="10" type="ORF">FYJ83_01480</name>
</gene>
<accession>A0A6N7XUZ0</accession>
<comment type="subcellular location">
    <subcellularLocation>
        <location evidence="1 7">Bacterial flagellum</location>
    </subcellularLocation>
    <subcellularLocation>
        <location evidence="2 7">Secreted</location>
    </subcellularLocation>
</comment>
<evidence type="ECO:0000256" key="7">
    <source>
        <dbReference type="RuleBase" id="RU362065"/>
    </source>
</evidence>
<evidence type="ECO:0000256" key="6">
    <source>
        <dbReference type="ARBA" id="ARBA00023143"/>
    </source>
</evidence>
<dbReference type="RefSeq" id="WP_154438395.1">
    <property type="nucleotide sequence ID" value="NZ_VUNQ01000002.1"/>
</dbReference>
<dbReference type="EMBL" id="VUNQ01000002">
    <property type="protein sequence ID" value="MSU00138.1"/>
    <property type="molecule type" value="Genomic_DNA"/>
</dbReference>
<keyword evidence="10" id="KW-0282">Flagellum</keyword>
<evidence type="ECO:0000259" key="9">
    <source>
        <dbReference type="Pfam" id="PF22638"/>
    </source>
</evidence>
<dbReference type="InterPro" id="IPR010930">
    <property type="entry name" value="Flg_bb/hook_C_dom"/>
</dbReference>
<evidence type="ECO:0000256" key="3">
    <source>
        <dbReference type="ARBA" id="ARBA00009677"/>
    </source>
</evidence>
<dbReference type="PANTHER" id="PTHR30033">
    <property type="entry name" value="FLAGELLAR HOOK-ASSOCIATED PROTEIN 1"/>
    <property type="match status" value="1"/>
</dbReference>
<feature type="domain" description="Flagellar hook-associated protein FlgK helical" evidence="9">
    <location>
        <begin position="93"/>
        <end position="326"/>
    </location>
</feature>
<evidence type="ECO:0000256" key="4">
    <source>
        <dbReference type="ARBA" id="ARBA00016244"/>
    </source>
</evidence>
<dbReference type="PRINTS" id="PR01005">
    <property type="entry name" value="FLGHOOKAP1"/>
</dbReference>
<evidence type="ECO:0000256" key="1">
    <source>
        <dbReference type="ARBA" id="ARBA00004365"/>
    </source>
</evidence>
<dbReference type="InterPro" id="IPR053927">
    <property type="entry name" value="FlgK_helical"/>
</dbReference>
<dbReference type="GO" id="GO:0009424">
    <property type="term" value="C:bacterial-type flagellum hook"/>
    <property type="evidence" value="ECO:0007669"/>
    <property type="project" value="UniProtKB-UniRule"/>
</dbReference>
<dbReference type="GO" id="GO:0044780">
    <property type="term" value="P:bacterial-type flagellum assembly"/>
    <property type="evidence" value="ECO:0007669"/>
    <property type="project" value="InterPro"/>
</dbReference>
<dbReference type="InterPro" id="IPR002371">
    <property type="entry name" value="FlgK"/>
</dbReference>
<dbReference type="NCBIfam" id="TIGR02492">
    <property type="entry name" value="flgK_ends"/>
    <property type="match status" value="1"/>
</dbReference>
<keyword evidence="11" id="KW-1185">Reference proteome</keyword>
<keyword evidence="6 7" id="KW-0975">Bacterial flagellum</keyword>
<keyword evidence="10" id="KW-0969">Cilium</keyword>
<evidence type="ECO:0000313" key="10">
    <source>
        <dbReference type="EMBL" id="MSU00138.1"/>
    </source>
</evidence>
<dbReference type="PANTHER" id="PTHR30033:SF1">
    <property type="entry name" value="FLAGELLAR HOOK-ASSOCIATED PROTEIN 1"/>
    <property type="match status" value="1"/>
</dbReference>
<dbReference type="GO" id="GO:0005198">
    <property type="term" value="F:structural molecule activity"/>
    <property type="evidence" value="ECO:0007669"/>
    <property type="project" value="UniProtKB-UniRule"/>
</dbReference>
<name>A0A6N7XUZ0_9FIRM</name>
<evidence type="ECO:0000313" key="11">
    <source>
        <dbReference type="Proteomes" id="UP000469523"/>
    </source>
</evidence>
<sequence length="473" mass="53208">MFFGFNSAVRGLLASQRALYTLNHNIDNANTKGYSRQKIEQRATSPYLIPGTGFLGTGTEVYNIERIRDSFVDFKYWNETAPMGEWEIKKNALTEIEKLMGEPSNSSFRKYMDDFYSSLDEMSKNPSDDAFRKPVKENAMAFTKHLNDTAKRLQNMEIETKYNIDMNVRKVNSLSEQIAVLNKQIHSSELDGRKANDLRDRREVLVDELSKLVNIKVNESPDGKYTVSLGGISLVDHIYTNKISYDEKEDPGKRFIWENGGKVNLSSGTLKGLADMYEGDGVNNSYRGIPYYMKKLDEFATGYAEKFNDQHKKGYDLNGNPGEDFFVSTDGNPVTAATITVNEKILEDVNFIAAGSVGGDAEDNTNLLELINQREDKEFFSGGLSQGTPDDFIKAIVSSLAVDSLQGKRVYGTQELMQKNIEMKRSSISGVNLEDEMADMVRYQHTYVAASKMISTMDMIIDITVNRLGLVGR</sequence>
<dbReference type="Pfam" id="PF22638">
    <property type="entry name" value="FlgK_D1"/>
    <property type="match status" value="1"/>
</dbReference>